<dbReference type="PANTHER" id="PTHR24221:SF654">
    <property type="entry name" value="ATP-BINDING CASSETTE SUB-FAMILY B MEMBER 6"/>
    <property type="match status" value="1"/>
</dbReference>
<feature type="domain" description="ABC transmembrane type-1" evidence="6">
    <location>
        <begin position="24"/>
        <end position="322"/>
    </location>
</feature>
<dbReference type="PANTHER" id="PTHR24221">
    <property type="entry name" value="ATP-BINDING CASSETTE SUB-FAMILY B"/>
    <property type="match status" value="1"/>
</dbReference>
<comment type="subcellular location">
    <subcellularLocation>
        <location evidence="1">Membrane</location>
        <topology evidence="1">Multi-pass membrane protein</topology>
    </subcellularLocation>
</comment>
<protein>
    <recommendedName>
        <fullName evidence="6">ABC transmembrane type-1 domain-containing protein</fullName>
    </recommendedName>
</protein>
<dbReference type="EMBL" id="UINC01080856">
    <property type="protein sequence ID" value="SVC24179.1"/>
    <property type="molecule type" value="Genomic_DNA"/>
</dbReference>
<feature type="transmembrane region" description="Helical" evidence="5">
    <location>
        <begin position="181"/>
        <end position="200"/>
    </location>
</feature>
<evidence type="ECO:0000313" key="7">
    <source>
        <dbReference type="EMBL" id="SVC24179.1"/>
    </source>
</evidence>
<keyword evidence="2 5" id="KW-0812">Transmembrane</keyword>
<dbReference type="AlphaFoldDB" id="A0A382KIX2"/>
<dbReference type="GO" id="GO:0140359">
    <property type="term" value="F:ABC-type transporter activity"/>
    <property type="evidence" value="ECO:0007669"/>
    <property type="project" value="InterPro"/>
</dbReference>
<dbReference type="InterPro" id="IPR011527">
    <property type="entry name" value="ABC1_TM_dom"/>
</dbReference>
<organism evidence="7">
    <name type="scientific">marine metagenome</name>
    <dbReference type="NCBI Taxonomy" id="408172"/>
    <lineage>
        <taxon>unclassified sequences</taxon>
        <taxon>metagenomes</taxon>
        <taxon>ecological metagenomes</taxon>
    </lineage>
</organism>
<accession>A0A382KIX2</accession>
<dbReference type="GO" id="GO:0034040">
    <property type="term" value="F:ATPase-coupled lipid transmembrane transporter activity"/>
    <property type="evidence" value="ECO:0007669"/>
    <property type="project" value="TreeGrafter"/>
</dbReference>
<dbReference type="GO" id="GO:0005524">
    <property type="term" value="F:ATP binding"/>
    <property type="evidence" value="ECO:0007669"/>
    <property type="project" value="InterPro"/>
</dbReference>
<evidence type="ECO:0000256" key="3">
    <source>
        <dbReference type="ARBA" id="ARBA00022989"/>
    </source>
</evidence>
<dbReference type="InterPro" id="IPR039421">
    <property type="entry name" value="Type_1_exporter"/>
</dbReference>
<dbReference type="SUPFAM" id="SSF90123">
    <property type="entry name" value="ABC transporter transmembrane region"/>
    <property type="match status" value="1"/>
</dbReference>
<dbReference type="GO" id="GO:0016020">
    <property type="term" value="C:membrane"/>
    <property type="evidence" value="ECO:0007669"/>
    <property type="project" value="UniProtKB-SubCell"/>
</dbReference>
<evidence type="ECO:0000256" key="1">
    <source>
        <dbReference type="ARBA" id="ARBA00004141"/>
    </source>
</evidence>
<gene>
    <name evidence="7" type="ORF">METZ01_LOCUS277033</name>
</gene>
<dbReference type="PROSITE" id="PS50929">
    <property type="entry name" value="ABC_TM1F"/>
    <property type="match status" value="1"/>
</dbReference>
<reference evidence="7" key="1">
    <citation type="submission" date="2018-05" db="EMBL/GenBank/DDBJ databases">
        <authorList>
            <person name="Lanie J.A."/>
            <person name="Ng W.-L."/>
            <person name="Kazmierczak K.M."/>
            <person name="Andrzejewski T.M."/>
            <person name="Davidsen T.M."/>
            <person name="Wayne K.J."/>
            <person name="Tettelin H."/>
            <person name="Glass J.I."/>
            <person name="Rusch D."/>
            <person name="Podicherti R."/>
            <person name="Tsui H.-C.T."/>
            <person name="Winkler M.E."/>
        </authorList>
    </citation>
    <scope>NUCLEOTIDE SEQUENCE</scope>
</reference>
<feature type="transmembrane region" description="Helical" evidence="5">
    <location>
        <begin position="77"/>
        <end position="104"/>
    </location>
</feature>
<sequence length="362" mass="41383">MTFPFSLLKEVRILLDNEFKRIYLVSLVFVLSSSLDLIGLGLIGAYIALIANPDGFRELVLLDSFNDFLSRFSDQELLILFGLALLIIFFVRLLAILLSNYIIYKFSADQMVNMQERMMSIYLNQDYESFIQRNSSEYVAAVSGYVRRYKDVLQSMLRIFSDVLVCIAVISALAVVSIETLSILIFLFLTMFMLFNKFLYSKVLRYGEEFNLGNRLMIKGISEGVSGIKEIRILGKEDFFKKSFSRGIKKMAEMEIKQSLIQITPKSLLELLMVVFVVIAVFLNIYQQSDLDQVFTILGVFAVGAVRLVPIVTQLFSSINIIKFGRSSVSNLYQDIQNFETGRIKTIEPKSVVLQKQDFLDL</sequence>
<feature type="transmembrane region" description="Helical" evidence="5">
    <location>
        <begin position="157"/>
        <end position="175"/>
    </location>
</feature>
<dbReference type="InterPro" id="IPR036640">
    <property type="entry name" value="ABC1_TM_sf"/>
</dbReference>
<dbReference type="Gene3D" id="1.20.1560.10">
    <property type="entry name" value="ABC transporter type 1, transmembrane domain"/>
    <property type="match status" value="1"/>
</dbReference>
<feature type="non-terminal residue" evidence="7">
    <location>
        <position position="362"/>
    </location>
</feature>
<feature type="transmembrane region" description="Helical" evidence="5">
    <location>
        <begin position="293"/>
        <end position="316"/>
    </location>
</feature>
<keyword evidence="4 5" id="KW-0472">Membrane</keyword>
<evidence type="ECO:0000256" key="4">
    <source>
        <dbReference type="ARBA" id="ARBA00023136"/>
    </source>
</evidence>
<name>A0A382KIX2_9ZZZZ</name>
<dbReference type="Pfam" id="PF00664">
    <property type="entry name" value="ABC_membrane"/>
    <property type="match status" value="1"/>
</dbReference>
<evidence type="ECO:0000256" key="5">
    <source>
        <dbReference type="SAM" id="Phobius"/>
    </source>
</evidence>
<keyword evidence="3 5" id="KW-1133">Transmembrane helix</keyword>
<proteinExistence type="predicted"/>
<feature type="transmembrane region" description="Helical" evidence="5">
    <location>
        <begin position="21"/>
        <end position="49"/>
    </location>
</feature>
<evidence type="ECO:0000256" key="2">
    <source>
        <dbReference type="ARBA" id="ARBA00022692"/>
    </source>
</evidence>
<feature type="transmembrane region" description="Helical" evidence="5">
    <location>
        <begin position="267"/>
        <end position="287"/>
    </location>
</feature>
<evidence type="ECO:0000259" key="6">
    <source>
        <dbReference type="PROSITE" id="PS50929"/>
    </source>
</evidence>